<dbReference type="SUPFAM" id="SSF46894">
    <property type="entry name" value="C-terminal effector domain of the bipartite response regulators"/>
    <property type="match status" value="1"/>
</dbReference>
<dbReference type="InterPro" id="IPR039420">
    <property type="entry name" value="WalR-like"/>
</dbReference>
<evidence type="ECO:0000256" key="3">
    <source>
        <dbReference type="PROSITE-ProRule" id="PRU00169"/>
    </source>
</evidence>
<keyword evidence="1 3" id="KW-0597">Phosphoprotein</keyword>
<dbReference type="OrthoDB" id="9796655at2"/>
<keyword evidence="7" id="KW-1185">Reference proteome</keyword>
<dbReference type="CDD" id="cd06170">
    <property type="entry name" value="LuxR_C_like"/>
    <property type="match status" value="1"/>
</dbReference>
<evidence type="ECO:0000256" key="2">
    <source>
        <dbReference type="ARBA" id="ARBA00023125"/>
    </source>
</evidence>
<evidence type="ECO:0000259" key="4">
    <source>
        <dbReference type="PROSITE" id="PS50043"/>
    </source>
</evidence>
<evidence type="ECO:0000256" key="1">
    <source>
        <dbReference type="ARBA" id="ARBA00022553"/>
    </source>
</evidence>
<dbReference type="PANTHER" id="PTHR43214">
    <property type="entry name" value="TWO-COMPONENT RESPONSE REGULATOR"/>
    <property type="match status" value="1"/>
</dbReference>
<dbReference type="PROSITE" id="PS50043">
    <property type="entry name" value="HTH_LUXR_2"/>
    <property type="match status" value="1"/>
</dbReference>
<feature type="domain" description="HTH luxR-type" evidence="4">
    <location>
        <begin position="144"/>
        <end position="209"/>
    </location>
</feature>
<dbReference type="PROSITE" id="PS50110">
    <property type="entry name" value="RESPONSE_REGULATORY"/>
    <property type="match status" value="1"/>
</dbReference>
<proteinExistence type="predicted"/>
<dbReference type="SMART" id="SM00421">
    <property type="entry name" value="HTH_LUXR"/>
    <property type="match status" value="1"/>
</dbReference>
<evidence type="ECO:0000313" key="6">
    <source>
        <dbReference type="EMBL" id="ODJ89091.1"/>
    </source>
</evidence>
<evidence type="ECO:0000313" key="7">
    <source>
        <dbReference type="Proteomes" id="UP000094769"/>
    </source>
</evidence>
<dbReference type="EMBL" id="MARB01000003">
    <property type="protein sequence ID" value="ODJ89091.1"/>
    <property type="molecule type" value="Genomic_DNA"/>
</dbReference>
<feature type="modified residue" description="4-aspartylphosphate" evidence="3">
    <location>
        <position position="57"/>
    </location>
</feature>
<name>A0A7Z0VPS0_9GAMM</name>
<dbReference type="GO" id="GO:0003677">
    <property type="term" value="F:DNA binding"/>
    <property type="evidence" value="ECO:0007669"/>
    <property type="project" value="UniProtKB-KW"/>
</dbReference>
<feature type="domain" description="Response regulatory" evidence="5">
    <location>
        <begin position="6"/>
        <end position="122"/>
    </location>
</feature>
<dbReference type="GO" id="GO:0006355">
    <property type="term" value="P:regulation of DNA-templated transcription"/>
    <property type="evidence" value="ECO:0007669"/>
    <property type="project" value="InterPro"/>
</dbReference>
<organism evidence="6 7">
    <name type="scientific">Candidatus Thiodiazotropha endolucinida</name>
    <dbReference type="NCBI Taxonomy" id="1655433"/>
    <lineage>
        <taxon>Bacteria</taxon>
        <taxon>Pseudomonadati</taxon>
        <taxon>Pseudomonadota</taxon>
        <taxon>Gammaproteobacteria</taxon>
        <taxon>Chromatiales</taxon>
        <taxon>Sedimenticolaceae</taxon>
        <taxon>Candidatus Thiodiazotropha</taxon>
    </lineage>
</organism>
<comment type="caution">
    <text evidence="6">The sequence shown here is derived from an EMBL/GenBank/DDBJ whole genome shotgun (WGS) entry which is preliminary data.</text>
</comment>
<dbReference type="InterPro" id="IPR000792">
    <property type="entry name" value="Tscrpt_reg_LuxR_C"/>
</dbReference>
<dbReference type="GO" id="GO:0000160">
    <property type="term" value="P:phosphorelay signal transduction system"/>
    <property type="evidence" value="ECO:0007669"/>
    <property type="project" value="InterPro"/>
</dbReference>
<dbReference type="PROSITE" id="PS00622">
    <property type="entry name" value="HTH_LUXR_1"/>
    <property type="match status" value="1"/>
</dbReference>
<dbReference type="AlphaFoldDB" id="A0A7Z0VPS0"/>
<dbReference type="Gene3D" id="3.40.50.2300">
    <property type="match status" value="1"/>
</dbReference>
<dbReference type="InterPro" id="IPR001789">
    <property type="entry name" value="Sig_transdc_resp-reg_receiver"/>
</dbReference>
<sequence>MSQSISVLLADDHVVVRSGLTRLLEQNSDMIVIGKAENGEQAYRLYSESMPDVLVMDVSMPGMGGLEALRRIIGRWPDAKIVMYSMHENTSYAIQSMAAGAMGYVAKSGPTNDLINAVRQASIGESFLSTDMAQKVALHSESSDDDPTRRLTTREFEVFRLLAKGKTVEDIASHLDIGHKTVANYQTSIKQKLAINSPVELVRLAIRYGVIPKA</sequence>
<dbReference type="CDD" id="cd17535">
    <property type="entry name" value="REC_NarL-like"/>
    <property type="match status" value="1"/>
</dbReference>
<dbReference type="Pfam" id="PF00196">
    <property type="entry name" value="GerE"/>
    <property type="match status" value="1"/>
</dbReference>
<evidence type="ECO:0000259" key="5">
    <source>
        <dbReference type="PROSITE" id="PS50110"/>
    </source>
</evidence>
<gene>
    <name evidence="6" type="primary">uvrY_1</name>
    <name evidence="6" type="ORF">CODIS_07040</name>
</gene>
<dbReference type="Pfam" id="PF00072">
    <property type="entry name" value="Response_reg"/>
    <property type="match status" value="1"/>
</dbReference>
<dbReference type="InterPro" id="IPR058245">
    <property type="entry name" value="NreC/VraR/RcsB-like_REC"/>
</dbReference>
<dbReference type="InterPro" id="IPR016032">
    <property type="entry name" value="Sig_transdc_resp-reg_C-effctor"/>
</dbReference>
<accession>A0A7Z0VPS0</accession>
<dbReference type="Proteomes" id="UP000094769">
    <property type="component" value="Unassembled WGS sequence"/>
</dbReference>
<dbReference type="PRINTS" id="PR00038">
    <property type="entry name" value="HTHLUXR"/>
</dbReference>
<protein>
    <submittedName>
        <fullName evidence="6">Response regulator UvrY</fullName>
    </submittedName>
</protein>
<dbReference type="InterPro" id="IPR011006">
    <property type="entry name" value="CheY-like_superfamily"/>
</dbReference>
<dbReference type="SUPFAM" id="SSF52172">
    <property type="entry name" value="CheY-like"/>
    <property type="match status" value="1"/>
</dbReference>
<dbReference type="PANTHER" id="PTHR43214:SF43">
    <property type="entry name" value="TWO-COMPONENT RESPONSE REGULATOR"/>
    <property type="match status" value="1"/>
</dbReference>
<dbReference type="SMART" id="SM00448">
    <property type="entry name" value="REC"/>
    <property type="match status" value="1"/>
</dbReference>
<dbReference type="RefSeq" id="WP_069121318.1">
    <property type="nucleotide sequence ID" value="NZ_MARB01000003.1"/>
</dbReference>
<reference evidence="6 7" key="1">
    <citation type="submission" date="2016-06" db="EMBL/GenBank/DDBJ databases">
        <title>Genome sequence of endosymbiont of Candidatus Endolucinida thiodiazotropha.</title>
        <authorList>
            <person name="Poehlein A."/>
            <person name="Koenig S."/>
            <person name="Heiden S.E."/>
            <person name="Thuermer A."/>
            <person name="Voget S."/>
            <person name="Daniel R."/>
            <person name="Markert S."/>
            <person name="Gros O."/>
            <person name="Schweder T."/>
        </authorList>
    </citation>
    <scope>NUCLEOTIDE SEQUENCE [LARGE SCALE GENOMIC DNA]</scope>
    <source>
        <strain evidence="6 7">COS</strain>
    </source>
</reference>
<keyword evidence="2" id="KW-0238">DNA-binding</keyword>